<evidence type="ECO:0000256" key="1">
    <source>
        <dbReference type="ARBA" id="ARBA00022741"/>
    </source>
</evidence>
<evidence type="ECO:0000256" key="5">
    <source>
        <dbReference type="SAM" id="MobiDB-lite"/>
    </source>
</evidence>
<feature type="region of interest" description="Disordered" evidence="5">
    <location>
        <begin position="1"/>
        <end position="39"/>
    </location>
</feature>
<dbReference type="PROSITE" id="PS51194">
    <property type="entry name" value="HELICASE_CTER"/>
    <property type="match status" value="1"/>
</dbReference>
<evidence type="ECO:0000256" key="3">
    <source>
        <dbReference type="ARBA" id="ARBA00022806"/>
    </source>
</evidence>
<name>A0ABP8JXU2_9MICO</name>
<evidence type="ECO:0000256" key="2">
    <source>
        <dbReference type="ARBA" id="ARBA00022801"/>
    </source>
</evidence>
<feature type="compositionally biased region" description="Low complexity" evidence="5">
    <location>
        <begin position="14"/>
        <end position="39"/>
    </location>
</feature>
<dbReference type="Pfam" id="PF00271">
    <property type="entry name" value="Helicase_C"/>
    <property type="match status" value="1"/>
</dbReference>
<dbReference type="SUPFAM" id="SSF52540">
    <property type="entry name" value="P-loop containing nucleoside triphosphate hydrolases"/>
    <property type="match status" value="1"/>
</dbReference>
<keyword evidence="2" id="KW-0378">Hydrolase</keyword>
<feature type="compositionally biased region" description="Polar residues" evidence="5">
    <location>
        <begin position="1"/>
        <end position="13"/>
    </location>
</feature>
<dbReference type="SMART" id="SM00490">
    <property type="entry name" value="HELICc"/>
    <property type="match status" value="1"/>
</dbReference>
<dbReference type="EMBL" id="BAABFX010000028">
    <property type="protein sequence ID" value="GAA4397287.1"/>
    <property type="molecule type" value="Genomic_DNA"/>
</dbReference>
<feature type="region of interest" description="Disordered" evidence="5">
    <location>
        <begin position="596"/>
        <end position="623"/>
    </location>
</feature>
<keyword evidence="9" id="KW-1185">Reference proteome</keyword>
<evidence type="ECO:0000313" key="8">
    <source>
        <dbReference type="EMBL" id="GAA4397287.1"/>
    </source>
</evidence>
<dbReference type="PANTHER" id="PTHR12131">
    <property type="entry name" value="ATP-DEPENDENT RNA AND DNA HELICASE"/>
    <property type="match status" value="1"/>
</dbReference>
<organism evidence="8 9">
    <name type="scientific">Ornithinibacter aureus</name>
    <dbReference type="NCBI Taxonomy" id="622664"/>
    <lineage>
        <taxon>Bacteria</taxon>
        <taxon>Bacillati</taxon>
        <taxon>Actinomycetota</taxon>
        <taxon>Actinomycetes</taxon>
        <taxon>Micrococcales</taxon>
        <taxon>Intrasporangiaceae</taxon>
        <taxon>Ornithinibacter</taxon>
    </lineage>
</organism>
<dbReference type="Proteomes" id="UP001500390">
    <property type="component" value="Unassembled WGS sequence"/>
</dbReference>
<feature type="domain" description="Helicase C-terminal" evidence="7">
    <location>
        <begin position="238"/>
        <end position="449"/>
    </location>
</feature>
<proteinExistence type="predicted"/>
<gene>
    <name evidence="8" type="ORF">GCM10023153_21030</name>
</gene>
<keyword evidence="4" id="KW-0067">ATP-binding</keyword>
<feature type="region of interest" description="Disordered" evidence="5">
    <location>
        <begin position="535"/>
        <end position="582"/>
    </location>
</feature>
<sequence>MTLTDRLNRARTTSDAVAPSAATGATAPSGSTARGGSSGSSASDAAFDVFIEWAGDQGLTLYPAQEEAVLALAGGAHVVLATPTGSGKSLVAVAAHAQALAQGQRSWYTAPIKALVSEKFFALVAIFGAEQVGMLTGDAAVNPGAPIICATAEVLANHALRDRELADIGLVVMDEFHFYTEPDRGWAWQVPLLLLPDTQFLLMSATLGDTRPFEEDLTRRTGRETIAVTGVERPVPLEFEWVLTPVHETLELLLRDDRGPVYVVSFTQASAVEQAQALMSVDIVSSARKAAIKEAVGGFRFGKGFGQALRRLVLHGIGVHHAGMLPKYRRLVETLAQRGLLAVICGTDTLGVGINVPIRTVLLTSLTKYDGRKQRVLRAREFHQIAGRAGRAGFDTVGYVVVQAPEHVVLNAKALAKAGDDAKKRRKVVHKKAPEGTLTHTESTYERLVMAPPEPLVSKMRVNHAMVLNVLDQWEGQQAALHTLLLDNHEEPARRDALVERAVQVLTSLLRAGVVEPDDGSSLEDWLPAEVEATTSDAVAPQPLSPHPTPGEGDSARGADGIPTGADGIPDEGEAQPDLASDLGPIGELLAAAGHLAPTPYAPSTPADETPQEPTEERPPAGKVEQFIRGEGRSYDEGPFQVALDLHDGFALNQPLSAFALATLEMFDPDAPGYALDVVSVIEATLDDPRPVLMAQRFEARGEAVGAMKAEGMEYEERMDALDDVTWPRPLAEELEGALRVYRQRHPWVDPRDLSPKSVVREMHERAMTFGEFIAHHKLFRAEGVVLRYLTDAYRALRSTVPTSARTEELDDIVEWLGEVVRHTDSSLLDEWEALANPGDDPLTEVRTPTEGRALSANPRALRVMVRQSMFRRVELLALRRYAALAALGGQLGEDDWSAAHEAYLDDYDDFGTGPQARGPALLRIDDSDAQVWVVEQILDDPEGDHDWRITAELDVAATDEAGELVLTVTGLGPT</sequence>
<evidence type="ECO:0008006" key="10">
    <source>
        <dbReference type="Google" id="ProtNLM"/>
    </source>
</evidence>
<evidence type="ECO:0000259" key="6">
    <source>
        <dbReference type="PROSITE" id="PS51192"/>
    </source>
</evidence>
<dbReference type="InterPro" id="IPR050699">
    <property type="entry name" value="RNA-DNA_Helicase"/>
</dbReference>
<feature type="domain" description="Helicase ATP-binding" evidence="6">
    <location>
        <begin position="69"/>
        <end position="225"/>
    </location>
</feature>
<dbReference type="Gene3D" id="3.40.50.300">
    <property type="entry name" value="P-loop containing nucleotide triphosphate hydrolases"/>
    <property type="match status" value="2"/>
</dbReference>
<evidence type="ECO:0000256" key="4">
    <source>
        <dbReference type="ARBA" id="ARBA00022840"/>
    </source>
</evidence>
<dbReference type="Pfam" id="PF00270">
    <property type="entry name" value="DEAD"/>
    <property type="match status" value="1"/>
</dbReference>
<evidence type="ECO:0000313" key="9">
    <source>
        <dbReference type="Proteomes" id="UP001500390"/>
    </source>
</evidence>
<dbReference type="SMART" id="SM00487">
    <property type="entry name" value="DEXDc"/>
    <property type="match status" value="1"/>
</dbReference>
<dbReference type="Pfam" id="PF12029">
    <property type="entry name" value="DUF3516"/>
    <property type="match status" value="2"/>
</dbReference>
<dbReference type="InterPro" id="IPR014001">
    <property type="entry name" value="Helicase_ATP-bd"/>
</dbReference>
<dbReference type="PANTHER" id="PTHR12131:SF1">
    <property type="entry name" value="ATP-DEPENDENT RNA HELICASE SUPV3L1, MITOCHONDRIAL-RELATED"/>
    <property type="match status" value="1"/>
</dbReference>
<reference evidence="9" key="1">
    <citation type="journal article" date="2019" name="Int. J. Syst. Evol. Microbiol.">
        <title>The Global Catalogue of Microorganisms (GCM) 10K type strain sequencing project: providing services to taxonomists for standard genome sequencing and annotation.</title>
        <authorList>
            <consortium name="The Broad Institute Genomics Platform"/>
            <consortium name="The Broad Institute Genome Sequencing Center for Infectious Disease"/>
            <person name="Wu L."/>
            <person name="Ma J."/>
        </authorList>
    </citation>
    <scope>NUCLEOTIDE SEQUENCE [LARGE SCALE GENOMIC DNA]</scope>
    <source>
        <strain evidence="9">JCM 17738</strain>
    </source>
</reference>
<dbReference type="InterPro" id="IPR021904">
    <property type="entry name" value="DUF3516"/>
</dbReference>
<dbReference type="InterPro" id="IPR001650">
    <property type="entry name" value="Helicase_C-like"/>
</dbReference>
<dbReference type="InterPro" id="IPR011545">
    <property type="entry name" value="DEAD/DEAH_box_helicase_dom"/>
</dbReference>
<keyword evidence="1" id="KW-0547">Nucleotide-binding</keyword>
<protein>
    <recommendedName>
        <fullName evidence="10">DUF3516 domain-containing protein</fullName>
    </recommendedName>
</protein>
<dbReference type="InterPro" id="IPR027417">
    <property type="entry name" value="P-loop_NTPase"/>
</dbReference>
<dbReference type="PROSITE" id="PS51192">
    <property type="entry name" value="HELICASE_ATP_BIND_1"/>
    <property type="match status" value="1"/>
</dbReference>
<accession>A0ABP8JXU2</accession>
<dbReference type="RefSeq" id="WP_170296284.1">
    <property type="nucleotide sequence ID" value="NZ_BAABFX010000028.1"/>
</dbReference>
<evidence type="ECO:0000259" key="7">
    <source>
        <dbReference type="PROSITE" id="PS51194"/>
    </source>
</evidence>
<keyword evidence="3" id="KW-0347">Helicase</keyword>
<comment type="caution">
    <text evidence="8">The sequence shown here is derived from an EMBL/GenBank/DDBJ whole genome shotgun (WGS) entry which is preliminary data.</text>
</comment>